<dbReference type="EMBL" id="JAEUBF010000206">
    <property type="protein sequence ID" value="KAH3679951.1"/>
    <property type="molecule type" value="Genomic_DNA"/>
</dbReference>
<dbReference type="InterPro" id="IPR028133">
    <property type="entry name" value="Dynamitin"/>
</dbReference>
<dbReference type="AlphaFoldDB" id="A0A9P8TID9"/>
<feature type="coiled-coil region" evidence="3">
    <location>
        <begin position="79"/>
        <end position="134"/>
    </location>
</feature>
<sequence>MSKFEGLEGIVKIYETSDNEEIVDIDDSEKNERRDSISNEDFTLASSRLFFENKMINAGITDFSDRIDQLASYETYSIKETVQNRLNRIRKELEEIAIDIQNDEYQDTSDLKEVEKLEELFKDLNQKSKNKKLSRLHIERETADNDSTNSNIQFSNASHLIEIDTKISSLEKTLGNFNNEEESVTSLINKIFTKFKILSNDKETLSKIGSKIDQVNEKFDKSLAIRRGLSVEEKESSVDDFKINEIYKNFVNSENLISELPYLIKRLESLHELQLQSASNSTFLLNLDHNLSAMESDFQKWGESLKDLEQKLEQIDNKLQ</sequence>
<proteinExistence type="predicted"/>
<dbReference type="GO" id="GO:0005869">
    <property type="term" value="C:dynactin complex"/>
    <property type="evidence" value="ECO:0007669"/>
    <property type="project" value="InterPro"/>
</dbReference>
<organism evidence="4 5">
    <name type="scientific">Wickerhamomyces mucosus</name>
    <dbReference type="NCBI Taxonomy" id="1378264"/>
    <lineage>
        <taxon>Eukaryota</taxon>
        <taxon>Fungi</taxon>
        <taxon>Dikarya</taxon>
        <taxon>Ascomycota</taxon>
        <taxon>Saccharomycotina</taxon>
        <taxon>Saccharomycetes</taxon>
        <taxon>Phaffomycetales</taxon>
        <taxon>Wickerhamomycetaceae</taxon>
        <taxon>Wickerhamomyces</taxon>
    </lineage>
</organism>
<dbReference type="PANTHER" id="PTHR15346">
    <property type="entry name" value="DYNACTIN SUBUNIT"/>
    <property type="match status" value="1"/>
</dbReference>
<keyword evidence="2" id="KW-0963">Cytoplasm</keyword>
<reference evidence="4" key="1">
    <citation type="journal article" date="2021" name="Open Biol.">
        <title>Shared evolutionary footprints suggest mitochondrial oxidative damage underlies multiple complex I losses in fungi.</title>
        <authorList>
            <person name="Schikora-Tamarit M.A."/>
            <person name="Marcet-Houben M."/>
            <person name="Nosek J."/>
            <person name="Gabaldon T."/>
        </authorList>
    </citation>
    <scope>NUCLEOTIDE SEQUENCE</scope>
    <source>
        <strain evidence="4">CBS6341</strain>
    </source>
</reference>
<comment type="subcellular location">
    <subcellularLocation>
        <location evidence="1">Cytoplasm</location>
    </subcellularLocation>
</comment>
<dbReference type="OrthoDB" id="4977at2759"/>
<name>A0A9P8TID9_9ASCO</name>
<protein>
    <submittedName>
        <fullName evidence="4">Uncharacterized protein</fullName>
    </submittedName>
</protein>
<keyword evidence="3" id="KW-0175">Coiled coil</keyword>
<reference evidence="4" key="2">
    <citation type="submission" date="2021-01" db="EMBL/GenBank/DDBJ databases">
        <authorList>
            <person name="Schikora-Tamarit M.A."/>
        </authorList>
    </citation>
    <scope>NUCLEOTIDE SEQUENCE</scope>
    <source>
        <strain evidence="4">CBS6341</strain>
    </source>
</reference>
<dbReference type="Proteomes" id="UP000769528">
    <property type="component" value="Unassembled WGS sequence"/>
</dbReference>
<accession>A0A9P8TID9</accession>
<evidence type="ECO:0000256" key="2">
    <source>
        <dbReference type="ARBA" id="ARBA00022490"/>
    </source>
</evidence>
<dbReference type="GO" id="GO:0005737">
    <property type="term" value="C:cytoplasm"/>
    <property type="evidence" value="ECO:0007669"/>
    <property type="project" value="UniProtKB-SubCell"/>
</dbReference>
<comment type="caution">
    <text evidence="4">The sequence shown here is derived from an EMBL/GenBank/DDBJ whole genome shotgun (WGS) entry which is preliminary data.</text>
</comment>
<feature type="coiled-coil region" evidence="3">
    <location>
        <begin position="291"/>
        <end position="318"/>
    </location>
</feature>
<evidence type="ECO:0000256" key="3">
    <source>
        <dbReference type="SAM" id="Coils"/>
    </source>
</evidence>
<evidence type="ECO:0000313" key="4">
    <source>
        <dbReference type="EMBL" id="KAH3679951.1"/>
    </source>
</evidence>
<dbReference type="GO" id="GO:0007017">
    <property type="term" value="P:microtubule-based process"/>
    <property type="evidence" value="ECO:0007669"/>
    <property type="project" value="InterPro"/>
</dbReference>
<gene>
    <name evidence="4" type="ORF">WICMUC_000694</name>
</gene>
<evidence type="ECO:0000313" key="5">
    <source>
        <dbReference type="Proteomes" id="UP000769528"/>
    </source>
</evidence>
<evidence type="ECO:0000256" key="1">
    <source>
        <dbReference type="ARBA" id="ARBA00004496"/>
    </source>
</evidence>
<keyword evidence="5" id="KW-1185">Reference proteome</keyword>
<dbReference type="Pfam" id="PF04912">
    <property type="entry name" value="Dynamitin"/>
    <property type="match status" value="2"/>
</dbReference>